<protein>
    <recommendedName>
        <fullName evidence="4">DUF4878 domain-containing protein</fullName>
    </recommendedName>
</protein>
<keyword evidence="3" id="KW-1185">Reference proteome</keyword>
<name>A0ABQ2M414_9MICC</name>
<evidence type="ECO:0008006" key="4">
    <source>
        <dbReference type="Google" id="ProtNLM"/>
    </source>
</evidence>
<feature type="chain" id="PRO_5046690449" description="DUF4878 domain-containing protein" evidence="1">
    <location>
        <begin position="22"/>
        <end position="136"/>
    </location>
</feature>
<organism evidence="2 3">
    <name type="scientific">Citricoccus zhacaiensis</name>
    <dbReference type="NCBI Taxonomy" id="489142"/>
    <lineage>
        <taxon>Bacteria</taxon>
        <taxon>Bacillati</taxon>
        <taxon>Actinomycetota</taxon>
        <taxon>Actinomycetes</taxon>
        <taxon>Micrococcales</taxon>
        <taxon>Micrococcaceae</taxon>
        <taxon>Citricoccus</taxon>
    </lineage>
</organism>
<comment type="caution">
    <text evidence="2">The sequence shown here is derived from an EMBL/GenBank/DDBJ whole genome shotgun (WGS) entry which is preliminary data.</text>
</comment>
<evidence type="ECO:0000256" key="1">
    <source>
        <dbReference type="SAM" id="SignalP"/>
    </source>
</evidence>
<proteinExistence type="predicted"/>
<sequence>MKRRAGAAILIALAFAGGTLAGCSSTEGETCDGGPSPATADEAIRGLIAAAQTQDPGQACKFATNSVTDEQMVDALAGLSKQLDQLNVDAHSALIREGEQGGSLIPAEVYGPTGPETPIELDVLSIRDEGYRVFFP</sequence>
<dbReference type="RefSeq" id="WP_188806223.1">
    <property type="nucleotide sequence ID" value="NZ_BAAAOU010000009.1"/>
</dbReference>
<evidence type="ECO:0000313" key="2">
    <source>
        <dbReference type="EMBL" id="GGO46663.1"/>
    </source>
</evidence>
<gene>
    <name evidence="2" type="ORF">GCM10010977_22140</name>
</gene>
<accession>A0ABQ2M414</accession>
<feature type="signal peptide" evidence="1">
    <location>
        <begin position="1"/>
        <end position="21"/>
    </location>
</feature>
<evidence type="ECO:0000313" key="3">
    <source>
        <dbReference type="Proteomes" id="UP000642509"/>
    </source>
</evidence>
<dbReference type="PROSITE" id="PS51257">
    <property type="entry name" value="PROKAR_LIPOPROTEIN"/>
    <property type="match status" value="1"/>
</dbReference>
<dbReference type="EMBL" id="BMLQ01000006">
    <property type="protein sequence ID" value="GGO46663.1"/>
    <property type="molecule type" value="Genomic_DNA"/>
</dbReference>
<dbReference type="Proteomes" id="UP000642509">
    <property type="component" value="Unassembled WGS sequence"/>
</dbReference>
<keyword evidence="1" id="KW-0732">Signal</keyword>
<reference evidence="3" key="1">
    <citation type="journal article" date="2019" name="Int. J. Syst. Evol. Microbiol.">
        <title>The Global Catalogue of Microorganisms (GCM) 10K type strain sequencing project: providing services to taxonomists for standard genome sequencing and annotation.</title>
        <authorList>
            <consortium name="The Broad Institute Genomics Platform"/>
            <consortium name="The Broad Institute Genome Sequencing Center for Infectious Disease"/>
            <person name="Wu L."/>
            <person name="Ma J."/>
        </authorList>
    </citation>
    <scope>NUCLEOTIDE SEQUENCE [LARGE SCALE GENOMIC DNA]</scope>
    <source>
        <strain evidence="3">CGMCC 1.7064</strain>
    </source>
</reference>